<keyword evidence="2" id="KW-0719">Serine esterase</keyword>
<feature type="chain" id="PRO_5047326986" description="(4-O-methyl)-D-glucuronate--lignin esterase" evidence="15">
    <location>
        <begin position="18"/>
        <end position="896"/>
    </location>
</feature>
<keyword evidence="7" id="KW-0863">Zinc-finger</keyword>
<keyword evidence="18" id="KW-1185">Reference proteome</keyword>
<dbReference type="EMBL" id="JAKJXO020000008">
    <property type="protein sequence ID" value="KAL1601540.1"/>
    <property type="molecule type" value="Genomic_DNA"/>
</dbReference>
<comment type="similarity">
    <text evidence="1">Belongs to the carbohydrate esterase 15 (CE15) family.</text>
</comment>
<organism evidence="17 18">
    <name type="scientific">Paraconiothyrium brasiliense</name>
    <dbReference type="NCBI Taxonomy" id="300254"/>
    <lineage>
        <taxon>Eukaryota</taxon>
        <taxon>Fungi</taxon>
        <taxon>Dikarya</taxon>
        <taxon>Ascomycota</taxon>
        <taxon>Pezizomycotina</taxon>
        <taxon>Dothideomycetes</taxon>
        <taxon>Pleosporomycetidae</taxon>
        <taxon>Pleosporales</taxon>
        <taxon>Massarineae</taxon>
        <taxon>Didymosphaeriaceae</taxon>
        <taxon>Paraconiothyrium</taxon>
    </lineage>
</organism>
<evidence type="ECO:0000259" key="16">
    <source>
        <dbReference type="PROSITE" id="PS51873"/>
    </source>
</evidence>
<evidence type="ECO:0000256" key="9">
    <source>
        <dbReference type="ARBA" id="ARBA00022801"/>
    </source>
</evidence>
<protein>
    <recommendedName>
        <fullName evidence="13">(4-O-methyl)-D-glucuronate--lignin esterase</fullName>
        <ecNumber evidence="13">3.1.1.117</ecNumber>
    </recommendedName>
</protein>
<accession>A0ABR3RAS6</accession>
<feature type="domain" description="RING-type" evidence="16">
    <location>
        <begin position="554"/>
        <end position="784"/>
    </location>
</feature>
<feature type="compositionally biased region" description="Basic and acidic residues" evidence="14">
    <location>
        <begin position="850"/>
        <end position="862"/>
    </location>
</feature>
<evidence type="ECO:0000256" key="11">
    <source>
        <dbReference type="ARBA" id="ARBA00023185"/>
    </source>
</evidence>
<sequence>MRFTIVAIAVSAATVNSAPTPESNFAQLLDLLPRQENVTCPQIPNPMPKAADLPAVKTMPDPFLYLDGKTKVKSKNEWYQCRQPEIMKLLQEYQYGYYPDHSQETVTATRSGTKLDVTIATGGKSTTISATLNLPSGTGPFPVVIAIGGIDNNSYLKAGIAVVTFDYGKVAADSNSKTGSFWTLYNGKDIGVLTAWAWGFHRVLDGIELKVPEIDAKKSGVTGCSRLGKAALAAGLFDKRIAVTMPMCSGVQGAGPYRYSLSGQGENLENSKSGAGWWTSSGISQFVNHATQLPYDAHTIVAAIAPRAVILEQGASDQFTDSKGTATVTFPAAKAVYSWLGVGDQLGMSIPKGGHCDMGGYADVLPFVQKVLQGKTTSRNYDDLGSWKAMPEAYPWATSLPAGSVSTAFLKFAKTLHTLRSLWDLLLSRREVRLDLVFSHDPLNYPDLSEESPIRLAPLFNDRAFPLNIRQTFCHFSAVTMSLSIPNRKRNFARSKHAREPRQSKHTSKRLQRMAKHVKLSGLDYFDATAEAPAEEDPLQSPEEDPLPHPEEVGEYKCDHCQEDFLIDHALVSCCQEGLPTCAAHFLCNSCINTVFEKAMMPNWQYFPARCCPSRDGLRGIDIDYCLDRLDRDNWDPGEVSQYQGKLEEYLVMKSTPDLYVLCAVADCGKWLHPSSFQDAVMSSVAKCPVAWCYECGTWTCVSCKSAWEDGHHRCDSSEDPSRKPSWLPEYSDECRIKPCPKCHLWIELREACNHMTCEHCRHQFCFVCMMTWDGGHAGCPQYGDRAGGYDADGYEMNDRGLHLYTGLDRSGRNRVGSVITQQSQNAHQGGAPAYDDHDHEEDGTQYNDQYHDDYEENHDGDYNEDYDENYDGGWGDPGLQQDEQIPNEQDEQADA</sequence>
<keyword evidence="5 15" id="KW-0732">Signal</keyword>
<evidence type="ECO:0000313" key="17">
    <source>
        <dbReference type="EMBL" id="KAL1601540.1"/>
    </source>
</evidence>
<evidence type="ECO:0000256" key="6">
    <source>
        <dbReference type="ARBA" id="ARBA00022737"/>
    </source>
</evidence>
<evidence type="ECO:0000256" key="15">
    <source>
        <dbReference type="SAM" id="SignalP"/>
    </source>
</evidence>
<dbReference type="Gene3D" id="1.20.120.1750">
    <property type="match status" value="1"/>
</dbReference>
<evidence type="ECO:0000256" key="5">
    <source>
        <dbReference type="ARBA" id="ARBA00022729"/>
    </source>
</evidence>
<keyword evidence="4" id="KW-0479">Metal-binding</keyword>
<evidence type="ECO:0000256" key="1">
    <source>
        <dbReference type="ARBA" id="ARBA00010092"/>
    </source>
</evidence>
<evidence type="ECO:0000313" key="18">
    <source>
        <dbReference type="Proteomes" id="UP001521785"/>
    </source>
</evidence>
<evidence type="ECO:0000256" key="13">
    <source>
        <dbReference type="ARBA" id="ARBA00026105"/>
    </source>
</evidence>
<dbReference type="Proteomes" id="UP001521785">
    <property type="component" value="Unassembled WGS sequence"/>
</dbReference>
<comment type="catalytic activity">
    <reaction evidence="12">
        <text>a 4-O-methyl-alpha-D-glucuronosyl ester derivative + H2O = 4-O-methyl-alpha-D-glucuronate derivative + an alcohol + H(+)</text>
        <dbReference type="Rhea" id="RHEA:67452"/>
        <dbReference type="ChEBI" id="CHEBI:15377"/>
        <dbReference type="ChEBI" id="CHEBI:15378"/>
        <dbReference type="ChEBI" id="CHEBI:30879"/>
        <dbReference type="ChEBI" id="CHEBI:171667"/>
        <dbReference type="ChEBI" id="CHEBI:171668"/>
        <dbReference type="EC" id="3.1.1.117"/>
    </reaction>
    <physiologicalReaction direction="left-to-right" evidence="12">
        <dbReference type="Rhea" id="RHEA:67453"/>
    </physiologicalReaction>
</comment>
<evidence type="ECO:0000256" key="3">
    <source>
        <dbReference type="ARBA" id="ARBA00022679"/>
    </source>
</evidence>
<dbReference type="InterPro" id="IPR017907">
    <property type="entry name" value="Znf_RING_CS"/>
</dbReference>
<dbReference type="Gene3D" id="3.40.50.1820">
    <property type="entry name" value="alpha/beta hydrolase"/>
    <property type="match status" value="1"/>
</dbReference>
<evidence type="ECO:0000256" key="7">
    <source>
        <dbReference type="ARBA" id="ARBA00022771"/>
    </source>
</evidence>
<dbReference type="EC" id="3.1.1.117" evidence="13"/>
<dbReference type="InterPro" id="IPR029058">
    <property type="entry name" value="AB_hydrolase_fold"/>
</dbReference>
<name>A0ABR3RAS6_9PLEO</name>
<keyword evidence="9" id="KW-0378">Hydrolase</keyword>
<evidence type="ECO:0000256" key="12">
    <source>
        <dbReference type="ARBA" id="ARBA00024511"/>
    </source>
</evidence>
<feature type="region of interest" description="Disordered" evidence="14">
    <location>
        <begin position="822"/>
        <end position="896"/>
    </location>
</feature>
<dbReference type="SUPFAM" id="SSF57850">
    <property type="entry name" value="RING/U-box"/>
    <property type="match status" value="1"/>
</dbReference>
<comment type="caution">
    <text evidence="17">The sequence shown here is derived from an EMBL/GenBank/DDBJ whole genome shotgun (WGS) entry which is preliminary data.</text>
</comment>
<dbReference type="SUPFAM" id="SSF53474">
    <property type="entry name" value="alpha/beta-Hydrolases"/>
    <property type="match status" value="1"/>
</dbReference>
<feature type="region of interest" description="Disordered" evidence="14">
    <location>
        <begin position="490"/>
        <end position="511"/>
    </location>
</feature>
<keyword evidence="10" id="KW-0862">Zinc</keyword>
<dbReference type="InterPro" id="IPR031127">
    <property type="entry name" value="E3_UB_ligase_RBR"/>
</dbReference>
<gene>
    <name evidence="17" type="ORF">SLS60_006455</name>
</gene>
<dbReference type="InterPro" id="IPR044066">
    <property type="entry name" value="TRIAD_supradom"/>
</dbReference>
<keyword evidence="6" id="KW-0677">Repeat</keyword>
<evidence type="ECO:0000256" key="14">
    <source>
        <dbReference type="SAM" id="MobiDB-lite"/>
    </source>
</evidence>
<dbReference type="PROSITE" id="PS00518">
    <property type="entry name" value="ZF_RING_1"/>
    <property type="match status" value="1"/>
</dbReference>
<evidence type="ECO:0000256" key="10">
    <source>
        <dbReference type="ARBA" id="ARBA00022833"/>
    </source>
</evidence>
<feature type="signal peptide" evidence="15">
    <location>
        <begin position="1"/>
        <end position="17"/>
    </location>
</feature>
<evidence type="ECO:0000256" key="8">
    <source>
        <dbReference type="ARBA" id="ARBA00022786"/>
    </source>
</evidence>
<keyword evidence="3" id="KW-0808">Transferase</keyword>
<reference evidence="17 18" key="1">
    <citation type="submission" date="2024-02" db="EMBL/GenBank/DDBJ databases">
        <title>De novo assembly and annotation of 12 fungi associated with fruit tree decline syndrome in Ontario, Canada.</title>
        <authorList>
            <person name="Sulman M."/>
            <person name="Ellouze W."/>
            <person name="Ilyukhin E."/>
        </authorList>
    </citation>
    <scope>NUCLEOTIDE SEQUENCE [LARGE SCALE GENOMIC DNA]</scope>
    <source>
        <strain evidence="17 18">M42-189</strain>
    </source>
</reference>
<evidence type="ECO:0000256" key="4">
    <source>
        <dbReference type="ARBA" id="ARBA00022723"/>
    </source>
</evidence>
<dbReference type="Pfam" id="PF22244">
    <property type="entry name" value="GCE_fung"/>
    <property type="match status" value="1"/>
</dbReference>
<keyword evidence="8" id="KW-0833">Ubl conjugation pathway</keyword>
<dbReference type="CDD" id="cd20336">
    <property type="entry name" value="Rcat_RBR"/>
    <property type="match status" value="1"/>
</dbReference>
<proteinExistence type="inferred from homology"/>
<keyword evidence="11" id="KW-0439">Lignin degradation</keyword>
<evidence type="ECO:0000256" key="2">
    <source>
        <dbReference type="ARBA" id="ARBA00022487"/>
    </source>
</evidence>
<dbReference type="PANTHER" id="PTHR11685">
    <property type="entry name" value="RBR FAMILY RING FINGER AND IBR DOMAIN-CONTAINING"/>
    <property type="match status" value="1"/>
</dbReference>
<dbReference type="PROSITE" id="PS51873">
    <property type="entry name" value="TRIAD"/>
    <property type="match status" value="1"/>
</dbReference>
<dbReference type="Pfam" id="PF22191">
    <property type="entry name" value="IBR_1"/>
    <property type="match status" value="1"/>
</dbReference>
<dbReference type="InterPro" id="IPR054579">
    <property type="entry name" value="GCE-like_dom"/>
</dbReference>